<dbReference type="Gramene" id="PNT75141">
    <property type="protein sequence ID" value="PNT75141"/>
    <property type="gene ID" value="BRADI_1g28105v3"/>
</dbReference>
<feature type="non-terminal residue" evidence="1">
    <location>
        <position position="1"/>
    </location>
</feature>
<name>A0A2K2DLJ6_BRADI</name>
<dbReference type="EnsemblPlants" id="PNT75140">
    <property type="protein sequence ID" value="PNT75140"/>
    <property type="gene ID" value="BRADI_1g28105v3"/>
</dbReference>
<reference evidence="1 2" key="1">
    <citation type="journal article" date="2010" name="Nature">
        <title>Genome sequencing and analysis of the model grass Brachypodium distachyon.</title>
        <authorList>
            <consortium name="International Brachypodium Initiative"/>
        </authorList>
    </citation>
    <scope>NUCLEOTIDE SEQUENCE [LARGE SCALE GENOMIC DNA]</scope>
    <source>
        <strain evidence="1 2">Bd21</strain>
    </source>
</reference>
<protein>
    <submittedName>
        <fullName evidence="1 2">Uncharacterized protein</fullName>
    </submittedName>
</protein>
<proteinExistence type="predicted"/>
<dbReference type="InParanoid" id="A0A2K2DLJ6"/>
<evidence type="ECO:0000313" key="2">
    <source>
        <dbReference type="EnsemblPlants" id="PNT75140"/>
    </source>
</evidence>
<dbReference type="EMBL" id="CM000880">
    <property type="protein sequence ID" value="PNT75141.1"/>
    <property type="molecule type" value="Genomic_DNA"/>
</dbReference>
<dbReference type="Gramene" id="PNT75142">
    <property type="protein sequence ID" value="PNT75142"/>
    <property type="gene ID" value="BRADI_1g28105v3"/>
</dbReference>
<dbReference type="EMBL" id="CM000880">
    <property type="protein sequence ID" value="PNT75140.1"/>
    <property type="molecule type" value="Genomic_DNA"/>
</dbReference>
<dbReference type="EnsemblPlants" id="PNT75141">
    <property type="protein sequence ID" value="PNT75141"/>
    <property type="gene ID" value="BRADI_1g28105v3"/>
</dbReference>
<dbReference type="EnsemblPlants" id="PNT75142">
    <property type="protein sequence ID" value="PNT75142"/>
    <property type="gene ID" value="BRADI_1g28105v3"/>
</dbReference>
<evidence type="ECO:0000313" key="3">
    <source>
        <dbReference type="Proteomes" id="UP000008810"/>
    </source>
</evidence>
<evidence type="ECO:0000313" key="1">
    <source>
        <dbReference type="EMBL" id="PNT75141.1"/>
    </source>
</evidence>
<accession>A0A2K2DLJ6</accession>
<reference evidence="2" key="3">
    <citation type="submission" date="2018-08" db="UniProtKB">
        <authorList>
            <consortium name="EnsemblPlants"/>
        </authorList>
    </citation>
    <scope>IDENTIFICATION</scope>
    <source>
        <strain evidence="2">cv. Bd21</strain>
    </source>
</reference>
<sequence>GSFFSHLTRTKKNLNLLSPLRLSPSRRPAVFASICPSPPYPHCPAVPALPRHTCAALPSVTGAFPARSAARKDAVTVTVLGTMAATRSVFSRCYRVFFLRIFRVSPSRVARPPHRTPVSLSRAPTATRDFPWSAASAS</sequence>
<keyword evidence="3" id="KW-1185">Reference proteome</keyword>
<dbReference type="ExpressionAtlas" id="A0A2K2DLJ6">
    <property type="expression patterns" value="baseline"/>
</dbReference>
<gene>
    <name evidence="1" type="ORF">BRADI_1g28105v3</name>
</gene>
<reference evidence="1" key="2">
    <citation type="submission" date="2017-06" db="EMBL/GenBank/DDBJ databases">
        <title>WGS assembly of Brachypodium distachyon.</title>
        <authorList>
            <consortium name="The International Brachypodium Initiative"/>
            <person name="Lucas S."/>
            <person name="Harmon-Smith M."/>
            <person name="Lail K."/>
            <person name="Tice H."/>
            <person name="Grimwood J."/>
            <person name="Bruce D."/>
            <person name="Barry K."/>
            <person name="Shu S."/>
            <person name="Lindquist E."/>
            <person name="Wang M."/>
            <person name="Pitluck S."/>
            <person name="Vogel J.P."/>
            <person name="Garvin D.F."/>
            <person name="Mockler T.C."/>
            <person name="Schmutz J."/>
            <person name="Rokhsar D."/>
            <person name="Bevan M.W."/>
        </authorList>
    </citation>
    <scope>NUCLEOTIDE SEQUENCE</scope>
    <source>
        <strain evidence="1">Bd21</strain>
    </source>
</reference>
<dbReference type="AlphaFoldDB" id="A0A2K2DLJ6"/>
<dbReference type="Gramene" id="PNT75140">
    <property type="protein sequence ID" value="PNT75140"/>
    <property type="gene ID" value="BRADI_1g28105v3"/>
</dbReference>
<dbReference type="EMBL" id="CM000880">
    <property type="protein sequence ID" value="PNT75142.1"/>
    <property type="molecule type" value="Genomic_DNA"/>
</dbReference>
<organism evidence="1">
    <name type="scientific">Brachypodium distachyon</name>
    <name type="common">Purple false brome</name>
    <name type="synonym">Trachynia distachya</name>
    <dbReference type="NCBI Taxonomy" id="15368"/>
    <lineage>
        <taxon>Eukaryota</taxon>
        <taxon>Viridiplantae</taxon>
        <taxon>Streptophyta</taxon>
        <taxon>Embryophyta</taxon>
        <taxon>Tracheophyta</taxon>
        <taxon>Spermatophyta</taxon>
        <taxon>Magnoliopsida</taxon>
        <taxon>Liliopsida</taxon>
        <taxon>Poales</taxon>
        <taxon>Poaceae</taxon>
        <taxon>BOP clade</taxon>
        <taxon>Pooideae</taxon>
        <taxon>Stipodae</taxon>
        <taxon>Brachypodieae</taxon>
        <taxon>Brachypodium</taxon>
    </lineage>
</organism>
<dbReference type="Proteomes" id="UP000008810">
    <property type="component" value="Chromosome 1"/>
</dbReference>